<dbReference type="EMBL" id="NMQT01000190">
    <property type="protein sequence ID" value="OXM44287.1"/>
    <property type="molecule type" value="Genomic_DNA"/>
</dbReference>
<organism evidence="1 2">
    <name type="scientific">Amycolatopsis thailandensis</name>
    <dbReference type="NCBI Taxonomy" id="589330"/>
    <lineage>
        <taxon>Bacteria</taxon>
        <taxon>Bacillati</taxon>
        <taxon>Actinomycetota</taxon>
        <taxon>Actinomycetes</taxon>
        <taxon>Pseudonocardiales</taxon>
        <taxon>Pseudonocardiaceae</taxon>
        <taxon>Amycolatopsis</taxon>
    </lineage>
</organism>
<accession>A0A229RCB5</accession>
<dbReference type="AlphaFoldDB" id="A0A229RCB5"/>
<sequence>MAAVRETNVRVLPCVLNALDRIALRRGVSRDEAVRQVLAEHIAAQEARDPEDRLTHIATVLRHPLPGPRNRERADQPLRLRLPEGMADRARAVSLRLPGQHPRAHKDYVARPLTDAVVTAIAVQERFTDPFLDGLLPVLRHNAALGLWQLAVAETITKPELAIQGAAEYVRARMGGTLTPDERRLLLMSEQLDDEVFWHAESRFTAATQLARVLLTDDDSGAAKEKWLYEQGNDWHEWRLDLRHADHGSQQRGGWEADGRGSTAVWRAGRNVDLQDFTDWLRTLDGRTPRTRIMRAPGWSVRAPAGWATHVVPRGQELPERFAQWAARDQVLVWPVDGRQIVWPVRPGRTRPVPGIEPLAALARTLRPQEVLEFVEAILIEWGTSVTDAVDASIGLDDDGSGASNELVAEFDFPTPYLWLPVDKAFDFGFIDAGQRRAAMAAAYEQAPHRTRTAGERIVSEPGPGPDRDFTVLITRRRKSRTAKPVWRWPRGSVAEEVFAGTSPEIVSWLADRSLWMARRMVFGAMEQAWHDGFDHYAASYWRPGGLADTDLV</sequence>
<dbReference type="RefSeq" id="WP_093939239.1">
    <property type="nucleotide sequence ID" value="NZ_NMQT01000190.1"/>
</dbReference>
<reference evidence="1 2" key="1">
    <citation type="submission" date="2017-07" db="EMBL/GenBank/DDBJ databases">
        <title>Amycolatopsis thailandensis Genome sequencing and assembly.</title>
        <authorList>
            <person name="Kaur N."/>
            <person name="Mayilraj S."/>
        </authorList>
    </citation>
    <scope>NUCLEOTIDE SEQUENCE [LARGE SCALE GENOMIC DNA]</scope>
    <source>
        <strain evidence="1 2">JCM 16380</strain>
    </source>
</reference>
<comment type="caution">
    <text evidence="1">The sequence shown here is derived from an EMBL/GenBank/DDBJ whole genome shotgun (WGS) entry which is preliminary data.</text>
</comment>
<keyword evidence="2" id="KW-1185">Reference proteome</keyword>
<dbReference type="Proteomes" id="UP000215223">
    <property type="component" value="Unassembled WGS sequence"/>
</dbReference>
<name>A0A229RCB5_9PSEU</name>
<evidence type="ECO:0000313" key="2">
    <source>
        <dbReference type="Proteomes" id="UP000215223"/>
    </source>
</evidence>
<gene>
    <name evidence="1" type="ORF">CFP71_40760</name>
</gene>
<protein>
    <submittedName>
        <fullName evidence="1">Uncharacterized protein</fullName>
    </submittedName>
</protein>
<evidence type="ECO:0000313" key="1">
    <source>
        <dbReference type="EMBL" id="OXM44287.1"/>
    </source>
</evidence>
<dbReference type="OrthoDB" id="3313362at2"/>
<proteinExistence type="predicted"/>